<keyword evidence="2" id="KW-1185">Reference proteome</keyword>
<dbReference type="EMBL" id="VITK01000004">
    <property type="protein sequence ID" value="TWA99171.1"/>
    <property type="molecule type" value="Genomic_DNA"/>
</dbReference>
<gene>
    <name evidence="1" type="ORF">FBZ96_104141</name>
</gene>
<comment type="caution">
    <text evidence="1">The sequence shown here is derived from an EMBL/GenBank/DDBJ whole genome shotgun (WGS) entry which is preliminary data.</text>
</comment>
<evidence type="ECO:0000313" key="2">
    <source>
        <dbReference type="Proteomes" id="UP000319949"/>
    </source>
</evidence>
<accession>A0A560DPZ6</accession>
<reference evidence="1 2" key="1">
    <citation type="submission" date="2019-06" db="EMBL/GenBank/DDBJ databases">
        <title>Genomic Encyclopedia of Type Strains, Phase IV (KMG-V): Genome sequencing to study the core and pangenomes of soil and plant-associated prokaryotes.</title>
        <authorList>
            <person name="Whitman W."/>
        </authorList>
    </citation>
    <scope>NUCLEOTIDE SEQUENCE [LARGE SCALE GENOMIC DNA]</scope>
    <source>
        <strain evidence="1 2">BR 510</strain>
    </source>
</reference>
<sequence>MNINPAPRIIAELRPKYEIKIDLDERCFLFPAGKSVSQLLLQSDGHTILVDAVYPFNQTRTPPRLVALDLDDAREFGRRLVEAVHTARTQLVGTNGIRISINVIANGYHLQFGDMNAATELFLGTGCIWRVCQGLLRIVDLIAPIESN</sequence>
<organism evidence="1 2">
    <name type="scientific">Bradyrhizobium stylosanthis</name>
    <dbReference type="NCBI Taxonomy" id="1803665"/>
    <lineage>
        <taxon>Bacteria</taxon>
        <taxon>Pseudomonadati</taxon>
        <taxon>Pseudomonadota</taxon>
        <taxon>Alphaproteobacteria</taxon>
        <taxon>Hyphomicrobiales</taxon>
        <taxon>Nitrobacteraceae</taxon>
        <taxon>Bradyrhizobium</taxon>
    </lineage>
</organism>
<evidence type="ECO:0000313" key="1">
    <source>
        <dbReference type="EMBL" id="TWA99171.1"/>
    </source>
</evidence>
<dbReference type="OrthoDB" id="7303877at2"/>
<protein>
    <submittedName>
        <fullName evidence="1">Uncharacterized protein</fullName>
    </submittedName>
</protein>
<proteinExistence type="predicted"/>
<name>A0A560DPZ6_9BRAD</name>
<dbReference type="Proteomes" id="UP000319949">
    <property type="component" value="Unassembled WGS sequence"/>
</dbReference>
<dbReference type="AlphaFoldDB" id="A0A560DPZ6"/>
<dbReference type="RefSeq" id="WP_063695020.1">
    <property type="nucleotide sequence ID" value="NZ_LVEM01000015.1"/>
</dbReference>